<name>A0A9X0CNH1_9CNID</name>
<evidence type="ECO:0000313" key="1">
    <source>
        <dbReference type="EMBL" id="KAJ7370227.1"/>
    </source>
</evidence>
<dbReference type="EMBL" id="MU826870">
    <property type="protein sequence ID" value="KAJ7370227.1"/>
    <property type="molecule type" value="Genomic_DNA"/>
</dbReference>
<reference evidence="1" key="1">
    <citation type="submission" date="2023-01" db="EMBL/GenBank/DDBJ databases">
        <title>Genome assembly of the deep-sea coral Lophelia pertusa.</title>
        <authorList>
            <person name="Herrera S."/>
            <person name="Cordes E."/>
        </authorList>
    </citation>
    <scope>NUCLEOTIDE SEQUENCE</scope>
    <source>
        <strain evidence="1">USNM1676648</strain>
        <tissue evidence="1">Polyp</tissue>
    </source>
</reference>
<dbReference type="Proteomes" id="UP001163046">
    <property type="component" value="Unassembled WGS sequence"/>
</dbReference>
<protein>
    <submittedName>
        <fullName evidence="1">Uncharacterized protein</fullName>
    </submittedName>
</protein>
<comment type="caution">
    <text evidence="1">The sequence shown here is derived from an EMBL/GenBank/DDBJ whole genome shotgun (WGS) entry which is preliminary data.</text>
</comment>
<sequence>MYRVYGLSVSSVSSVWASVYRVYGPQCIGSVYQVYRSVWGLSVSAVSSVWAQCIGCIECMGSVYRSVWDSVSGVSALYRVYGLSVSSVWAQCYRVYRAQCIGVYGSVGFAQCNQVYRVYGLSVSAVSSVWAQCNRLYRVYGSVYRGYGLSVSGVSAVSSVWAQCIEVYGLSVSSVSAQCIEGMGSVYRLYRSVWAQCIRVYGPQCIGCKSSAWLSVSGVSGYTAGIEFIGLSVSGVSSVSGGITWRILGVVIPMNALDPFLFGNYCTYTFIKEELKGYEMTLKENKGVLKGLDKMIMDSLRATDPELVEGVLKSLYVDDYASGSSFCSFCSGFVKKVKSRLAEGGFNMRKWTSNSKEIVQSWKKSRIVLERRNSQSKKTAIAEEDQG</sequence>
<proteinExistence type="predicted"/>
<gene>
    <name evidence="1" type="ORF">OS493_033572</name>
</gene>
<organism evidence="1 2">
    <name type="scientific">Desmophyllum pertusum</name>
    <dbReference type="NCBI Taxonomy" id="174260"/>
    <lineage>
        <taxon>Eukaryota</taxon>
        <taxon>Metazoa</taxon>
        <taxon>Cnidaria</taxon>
        <taxon>Anthozoa</taxon>
        <taxon>Hexacorallia</taxon>
        <taxon>Scleractinia</taxon>
        <taxon>Caryophylliina</taxon>
        <taxon>Caryophylliidae</taxon>
        <taxon>Desmophyllum</taxon>
    </lineage>
</organism>
<keyword evidence="2" id="KW-1185">Reference proteome</keyword>
<dbReference type="OrthoDB" id="5979717at2759"/>
<accession>A0A9X0CNH1</accession>
<dbReference type="AlphaFoldDB" id="A0A9X0CNH1"/>
<evidence type="ECO:0000313" key="2">
    <source>
        <dbReference type="Proteomes" id="UP001163046"/>
    </source>
</evidence>